<dbReference type="EMBL" id="MFGC01000008">
    <property type="protein sequence ID" value="OGF28612.1"/>
    <property type="molecule type" value="Genomic_DNA"/>
</dbReference>
<keyword evidence="2" id="KW-0812">Transmembrane</keyword>
<reference evidence="3 4" key="1">
    <citation type="journal article" date="2016" name="Nat. Commun.">
        <title>Thousands of microbial genomes shed light on interconnected biogeochemical processes in an aquifer system.</title>
        <authorList>
            <person name="Anantharaman K."/>
            <person name="Brown C.T."/>
            <person name="Hug L.A."/>
            <person name="Sharon I."/>
            <person name="Castelle C.J."/>
            <person name="Probst A.J."/>
            <person name="Thomas B.C."/>
            <person name="Singh A."/>
            <person name="Wilkins M.J."/>
            <person name="Karaoz U."/>
            <person name="Brodie E.L."/>
            <person name="Williams K.H."/>
            <person name="Hubbard S.S."/>
            <person name="Banfield J.F."/>
        </authorList>
    </citation>
    <scope>NUCLEOTIDE SEQUENCE [LARGE SCALE GENOMIC DNA]</scope>
</reference>
<sequence>MEVSANQNDSRQRPEKKSNDNEQRSAAALFFQRYFYYTVGIEVIVVALLGYGLAVKPQLDAISAWQAQARTTDEQMQTAMAQTEKKSADLQRLLDAYNSISAADLAAINALVPEREDLETLFFQLNAMAKQNGIFVTAIALSDETAAENMPKRSRLEVTEKAPADAAAGAGPQTINLTIKVSGAGYAAFKNFLAALEQNARLLDVQEVSYDPKSEAAEITLQAYYVTATPAP</sequence>
<protein>
    <recommendedName>
        <fullName evidence="5">Pilus assembly protein PilO</fullName>
    </recommendedName>
</protein>
<evidence type="ECO:0008006" key="5">
    <source>
        <dbReference type="Google" id="ProtNLM"/>
    </source>
</evidence>
<evidence type="ECO:0000256" key="1">
    <source>
        <dbReference type="SAM" id="MobiDB-lite"/>
    </source>
</evidence>
<dbReference type="STRING" id="1797995.A2242_04705"/>
<dbReference type="InterPro" id="IPR014717">
    <property type="entry name" value="Transl_elong_EF1B/ribsomal_bS6"/>
</dbReference>
<keyword evidence="2" id="KW-0472">Membrane</keyword>
<dbReference type="Proteomes" id="UP000178925">
    <property type="component" value="Unassembled WGS sequence"/>
</dbReference>
<name>A0A1F5SPJ6_9BACT</name>
<evidence type="ECO:0000256" key="2">
    <source>
        <dbReference type="SAM" id="Phobius"/>
    </source>
</evidence>
<evidence type="ECO:0000313" key="4">
    <source>
        <dbReference type="Proteomes" id="UP000178925"/>
    </source>
</evidence>
<proteinExistence type="predicted"/>
<organism evidence="3 4">
    <name type="scientific">Candidatus Falkowbacteria bacterium RIFOXYA2_FULL_47_9</name>
    <dbReference type="NCBI Taxonomy" id="1797995"/>
    <lineage>
        <taxon>Bacteria</taxon>
        <taxon>Candidatus Falkowiibacteriota</taxon>
    </lineage>
</organism>
<feature type="region of interest" description="Disordered" evidence="1">
    <location>
        <begin position="1"/>
        <end position="22"/>
    </location>
</feature>
<accession>A0A1F5SPJ6</accession>
<dbReference type="Gene3D" id="3.30.70.60">
    <property type="match status" value="1"/>
</dbReference>
<dbReference type="AlphaFoldDB" id="A0A1F5SPJ6"/>
<evidence type="ECO:0000313" key="3">
    <source>
        <dbReference type="EMBL" id="OGF28612.1"/>
    </source>
</evidence>
<feature type="compositionally biased region" description="Basic and acidic residues" evidence="1">
    <location>
        <begin position="10"/>
        <end position="22"/>
    </location>
</feature>
<comment type="caution">
    <text evidence="3">The sequence shown here is derived from an EMBL/GenBank/DDBJ whole genome shotgun (WGS) entry which is preliminary data.</text>
</comment>
<feature type="transmembrane region" description="Helical" evidence="2">
    <location>
        <begin position="34"/>
        <end position="54"/>
    </location>
</feature>
<keyword evidence="2" id="KW-1133">Transmembrane helix</keyword>
<gene>
    <name evidence="3" type="ORF">A2242_04705</name>
</gene>